<feature type="compositionally biased region" description="Basic and acidic residues" evidence="1">
    <location>
        <begin position="100"/>
        <end position="111"/>
    </location>
</feature>
<evidence type="ECO:0000256" key="1">
    <source>
        <dbReference type="SAM" id="MobiDB-lite"/>
    </source>
</evidence>
<proteinExistence type="predicted"/>
<dbReference type="OMA" id="MTRFKEY"/>
<feature type="compositionally biased region" description="Basic residues" evidence="1">
    <location>
        <begin position="112"/>
        <end position="122"/>
    </location>
</feature>
<dbReference type="AlphaFoldDB" id="A0A177IH77"/>
<organism evidence="2 3">
    <name type="scientific">Methylorubrum populi</name>
    <dbReference type="NCBI Taxonomy" id="223967"/>
    <lineage>
        <taxon>Bacteria</taxon>
        <taxon>Pseudomonadati</taxon>
        <taxon>Pseudomonadota</taxon>
        <taxon>Alphaproteobacteria</taxon>
        <taxon>Hyphomicrobiales</taxon>
        <taxon>Methylobacteriaceae</taxon>
        <taxon>Methylorubrum</taxon>
    </lineage>
</organism>
<dbReference type="RefSeq" id="WP_012456373.1">
    <property type="nucleotide sequence ID" value="NZ_CP039546.1"/>
</dbReference>
<name>A0A177IH77_9HYPH</name>
<feature type="region of interest" description="Disordered" evidence="1">
    <location>
        <begin position="100"/>
        <end position="122"/>
    </location>
</feature>
<accession>A0A177IH77</accession>
<comment type="caution">
    <text evidence="2">The sequence shown here is derived from an EMBL/GenBank/DDBJ whole genome shotgun (WGS) entry which is preliminary data.</text>
</comment>
<evidence type="ECO:0000313" key="2">
    <source>
        <dbReference type="EMBL" id="KAB7783259.1"/>
    </source>
</evidence>
<dbReference type="Pfam" id="PF20089">
    <property type="entry name" value="DUF6481"/>
    <property type="match status" value="1"/>
</dbReference>
<reference evidence="2 3" key="1">
    <citation type="submission" date="2019-10" db="EMBL/GenBank/DDBJ databases">
        <title>Draft Genome Sequence of the Caffeine Degrading Methylotroph Methylorubrum populi PINKEL.</title>
        <authorList>
            <person name="Dawson S.C."/>
            <person name="Zhang X."/>
            <person name="Wright M.E."/>
            <person name="Sharma G."/>
            <person name="Langner J.T."/>
            <person name="Ditty J.L."/>
            <person name="Subuyuj G.A."/>
        </authorList>
    </citation>
    <scope>NUCLEOTIDE SEQUENCE [LARGE SCALE GENOMIC DNA]</scope>
    <source>
        <strain evidence="2 3">Pinkel</strain>
    </source>
</reference>
<sequence length="122" mass="13849">MSFSKQNSFGDRRQDSASAREAMLARFRARPSNDDPAVQARQAERRAIVVAREERAKERETQRRLEAERLAAEAAAERAAEAARKAAEIEAAAERARLAQAKQKEERDARYAARKAKIKLRR</sequence>
<dbReference type="InterPro" id="IPR045510">
    <property type="entry name" value="DUF6481"/>
</dbReference>
<evidence type="ECO:0000313" key="3">
    <source>
        <dbReference type="Proteomes" id="UP000469949"/>
    </source>
</evidence>
<dbReference type="Proteomes" id="UP000469949">
    <property type="component" value="Unassembled WGS sequence"/>
</dbReference>
<feature type="region of interest" description="Disordered" evidence="1">
    <location>
        <begin position="1"/>
        <end position="20"/>
    </location>
</feature>
<dbReference type="EMBL" id="WEKV01000018">
    <property type="protein sequence ID" value="KAB7783259.1"/>
    <property type="molecule type" value="Genomic_DNA"/>
</dbReference>
<protein>
    <submittedName>
        <fullName evidence="2">Uncharacterized protein</fullName>
    </submittedName>
</protein>
<gene>
    <name evidence="2" type="ORF">F8B43_4553</name>
</gene>